<dbReference type="EMBL" id="JAEPRB010000134">
    <property type="protein sequence ID" value="KAG2220648.1"/>
    <property type="molecule type" value="Genomic_DNA"/>
</dbReference>
<dbReference type="AlphaFoldDB" id="A0A8H7S370"/>
<comment type="caution">
    <text evidence="2">The sequence shown here is derived from an EMBL/GenBank/DDBJ whole genome shotgun (WGS) entry which is preliminary data.</text>
</comment>
<dbReference type="OrthoDB" id="2289458at2759"/>
<keyword evidence="3" id="KW-1185">Reference proteome</keyword>
<protein>
    <submittedName>
        <fullName evidence="2">Uncharacterized protein</fullName>
    </submittedName>
</protein>
<evidence type="ECO:0000313" key="2">
    <source>
        <dbReference type="EMBL" id="KAG2220648.1"/>
    </source>
</evidence>
<dbReference type="Proteomes" id="UP000646827">
    <property type="component" value="Unassembled WGS sequence"/>
</dbReference>
<feature type="region of interest" description="Disordered" evidence="1">
    <location>
        <begin position="119"/>
        <end position="171"/>
    </location>
</feature>
<reference evidence="2 3" key="1">
    <citation type="submission" date="2020-12" db="EMBL/GenBank/DDBJ databases">
        <title>Metabolic potential, ecology and presence of endohyphal bacteria is reflected in genomic diversity of Mucoromycotina.</title>
        <authorList>
            <person name="Muszewska A."/>
            <person name="Okrasinska A."/>
            <person name="Steczkiewicz K."/>
            <person name="Drgas O."/>
            <person name="Orlowska M."/>
            <person name="Perlinska-Lenart U."/>
            <person name="Aleksandrzak-Piekarczyk T."/>
            <person name="Szatraj K."/>
            <person name="Zielenkiewicz U."/>
            <person name="Pilsyk S."/>
            <person name="Malc E."/>
            <person name="Mieczkowski P."/>
            <person name="Kruszewska J.S."/>
            <person name="Biernat P."/>
            <person name="Pawlowska J."/>
        </authorList>
    </citation>
    <scope>NUCLEOTIDE SEQUENCE [LARGE SCALE GENOMIC DNA]</scope>
    <source>
        <strain evidence="2 3">CBS 142.35</strain>
    </source>
</reference>
<accession>A0A8H7S370</accession>
<sequence length="171" mass="20048">MTDGTRFYIRQTGGQGRRSNYFARFEHFRVSPGDKECCSYDNYDCSDSADRNYEVKFWMRHHSTGGLTNRGYEITCPADGYIKFGGTYENPIIRVIGTNEEPYNSQIIHAYKNRFTYAKYPKNKDRDNGDNKKNQIKEDDDKEDQYDTNKNEKHEKKDNDSPKDTTKSEAQ</sequence>
<organism evidence="2 3">
    <name type="scientific">Circinella minor</name>
    <dbReference type="NCBI Taxonomy" id="1195481"/>
    <lineage>
        <taxon>Eukaryota</taxon>
        <taxon>Fungi</taxon>
        <taxon>Fungi incertae sedis</taxon>
        <taxon>Mucoromycota</taxon>
        <taxon>Mucoromycotina</taxon>
        <taxon>Mucoromycetes</taxon>
        <taxon>Mucorales</taxon>
        <taxon>Lichtheimiaceae</taxon>
        <taxon>Circinella</taxon>
    </lineage>
</organism>
<evidence type="ECO:0000313" key="3">
    <source>
        <dbReference type="Proteomes" id="UP000646827"/>
    </source>
</evidence>
<evidence type="ECO:0000256" key="1">
    <source>
        <dbReference type="SAM" id="MobiDB-lite"/>
    </source>
</evidence>
<name>A0A8H7S370_9FUNG</name>
<proteinExistence type="predicted"/>
<gene>
    <name evidence="2" type="ORF">INT45_014078</name>
</gene>
<feature type="compositionally biased region" description="Basic and acidic residues" evidence="1">
    <location>
        <begin position="122"/>
        <end position="171"/>
    </location>
</feature>